<dbReference type="Proteomes" id="UP000553706">
    <property type="component" value="Unassembled WGS sequence"/>
</dbReference>
<dbReference type="Gene3D" id="2.60.120.620">
    <property type="entry name" value="q2cbj1_9rhob like domain"/>
    <property type="match status" value="1"/>
</dbReference>
<evidence type="ECO:0000313" key="1">
    <source>
        <dbReference type="EMBL" id="MBB5372009.1"/>
    </source>
</evidence>
<dbReference type="AlphaFoldDB" id="A0A840VI88"/>
<comment type="caution">
    <text evidence="1">The sequence shown here is derived from an EMBL/GenBank/DDBJ whole genome shotgun (WGS) entry which is preliminary data.</text>
</comment>
<proteinExistence type="predicted"/>
<dbReference type="EMBL" id="JACHFJ010000001">
    <property type="protein sequence ID" value="MBB5372009.1"/>
    <property type="molecule type" value="Genomic_DNA"/>
</dbReference>
<gene>
    <name evidence="1" type="ORF">HNP71_000233</name>
</gene>
<accession>A0A840VI88</accession>
<evidence type="ECO:0008006" key="3">
    <source>
        <dbReference type="Google" id="ProtNLM"/>
    </source>
</evidence>
<keyword evidence="2" id="KW-1185">Reference proteome</keyword>
<evidence type="ECO:0000313" key="2">
    <source>
        <dbReference type="Proteomes" id="UP000553706"/>
    </source>
</evidence>
<dbReference type="RefSeq" id="WP_183265011.1">
    <property type="nucleotide sequence ID" value="NZ_JACHFJ010000001.1"/>
</dbReference>
<name>A0A840VI88_9PROT</name>
<organism evidence="1 2">
    <name type="scientific">Acidocella aromatica</name>
    <dbReference type="NCBI Taxonomy" id="1303579"/>
    <lineage>
        <taxon>Bacteria</taxon>
        <taxon>Pseudomonadati</taxon>
        <taxon>Pseudomonadota</taxon>
        <taxon>Alphaproteobacteria</taxon>
        <taxon>Acetobacterales</taxon>
        <taxon>Acidocellaceae</taxon>
        <taxon>Acidocella</taxon>
    </lineage>
</organism>
<reference evidence="1 2" key="1">
    <citation type="submission" date="2020-08" db="EMBL/GenBank/DDBJ databases">
        <title>Genomic Encyclopedia of Type Strains, Phase IV (KMG-IV): sequencing the most valuable type-strain genomes for metagenomic binning, comparative biology and taxonomic classification.</title>
        <authorList>
            <person name="Goeker M."/>
        </authorList>
    </citation>
    <scope>NUCLEOTIDE SEQUENCE [LARGE SCALE GENOMIC DNA]</scope>
    <source>
        <strain evidence="1 2">DSM 27026</strain>
    </source>
</reference>
<protein>
    <recommendedName>
        <fullName evidence="3">2OG-Fe(II) oxygenase</fullName>
    </recommendedName>
</protein>
<sequence>MLDATTTAAHFLGSLAQGQEKQSPYRHWLLDNMLPSRMVDDIVALPVAPPAIEDTQGRRETHNSKRWFFGVEQQQQFPVCHDLAEALQSHEVVHTLERRCAVNLKGSSLRIEYCLDTDGFWLEPHTDIGAKFFTMLIYLTDSAPGENWGTDIFASPTEHAGAAPFIRNRGLIFIPGSDTWHGFVKRRITGVRRSLIVNYVTEEWRSRHELAFPEQPVG</sequence>